<dbReference type="EMBL" id="FMAE01000006">
    <property type="protein sequence ID" value="SCB39758.1"/>
    <property type="molecule type" value="Genomic_DNA"/>
</dbReference>
<evidence type="ECO:0000313" key="2">
    <source>
        <dbReference type="Proteomes" id="UP000183174"/>
    </source>
</evidence>
<dbReference type="AlphaFoldDB" id="A0A1C3WIJ4"/>
<reference evidence="1 2" key="1">
    <citation type="submission" date="2016-08" db="EMBL/GenBank/DDBJ databases">
        <authorList>
            <person name="Seilhamer J.J."/>
        </authorList>
    </citation>
    <scope>NUCLEOTIDE SEQUENCE [LARGE SCALE GENOMIC DNA]</scope>
    <source>
        <strain evidence="1 2">CCBAU 10071</strain>
    </source>
</reference>
<evidence type="ECO:0000313" key="1">
    <source>
        <dbReference type="EMBL" id="SCB39758.1"/>
    </source>
</evidence>
<dbReference type="Proteomes" id="UP000183174">
    <property type="component" value="Unassembled WGS sequence"/>
</dbReference>
<organism evidence="1 2">
    <name type="scientific">Bradyrhizobium yuanmingense</name>
    <dbReference type="NCBI Taxonomy" id="108015"/>
    <lineage>
        <taxon>Bacteria</taxon>
        <taxon>Pseudomonadati</taxon>
        <taxon>Pseudomonadota</taxon>
        <taxon>Alphaproteobacteria</taxon>
        <taxon>Hyphomicrobiales</taxon>
        <taxon>Nitrobacteraceae</taxon>
        <taxon>Bradyrhizobium</taxon>
    </lineage>
</organism>
<name>A0A1C3WIJ4_9BRAD</name>
<accession>A0A1C3WIJ4</accession>
<gene>
    <name evidence="1" type="ORF">GA0061099_1006205</name>
</gene>
<proteinExistence type="predicted"/>
<sequence length="40" mass="4594">MLGLLAATIQRKLQNLRLSSKRAHFRHRLSYLALGIVHIP</sequence>
<protein>
    <recommendedName>
        <fullName evidence="3">Transposase</fullName>
    </recommendedName>
</protein>
<evidence type="ECO:0008006" key="3">
    <source>
        <dbReference type="Google" id="ProtNLM"/>
    </source>
</evidence>